<dbReference type="Proteomes" id="UP000001593">
    <property type="component" value="Unassembled WGS sequence"/>
</dbReference>
<dbReference type="SMART" id="SM01381">
    <property type="entry name" value="7TM_GPCR_Srsx"/>
    <property type="match status" value="1"/>
</dbReference>
<evidence type="ECO:0000259" key="11">
    <source>
        <dbReference type="PROSITE" id="PS50262"/>
    </source>
</evidence>
<evidence type="ECO:0000256" key="5">
    <source>
        <dbReference type="ARBA" id="ARBA00023040"/>
    </source>
</evidence>
<dbReference type="GO" id="GO:0030594">
    <property type="term" value="F:neurotransmitter receptor activity"/>
    <property type="evidence" value="ECO:0000318"/>
    <property type="project" value="GO_Central"/>
</dbReference>
<evidence type="ECO:0000313" key="13">
    <source>
        <dbReference type="Proteomes" id="UP000001593"/>
    </source>
</evidence>
<dbReference type="FunFam" id="1.20.1070.10:FF:000418">
    <property type="entry name" value="Predicted protein"/>
    <property type="match status" value="1"/>
</dbReference>
<dbReference type="PANTHER" id="PTHR24247:SF202">
    <property type="entry name" value="5-HYDROXYTRYPTAMINE RECEPTOR 1"/>
    <property type="match status" value="1"/>
</dbReference>
<evidence type="ECO:0000256" key="6">
    <source>
        <dbReference type="ARBA" id="ARBA00023136"/>
    </source>
</evidence>
<feature type="transmembrane region" description="Helical" evidence="10">
    <location>
        <begin position="232"/>
        <end position="256"/>
    </location>
</feature>
<keyword evidence="5 9" id="KW-0297">G-protein coupled receptor</keyword>
<dbReference type="PROSITE" id="PS50262">
    <property type="entry name" value="G_PROTEIN_RECEP_F1_2"/>
    <property type="match status" value="1"/>
</dbReference>
<dbReference type="STRING" id="45351.A7SI85"/>
<keyword evidence="4 10" id="KW-1133">Transmembrane helix</keyword>
<sequence>MDTLPEYYGHMAFQIIILLVTFYGNFMVVLAVVMFRRMRTITNYFVVSLAVSDLLVATLSLPFRIHQTTHNTAWCLSLEACVAWIVVDIICAGASIWNLAIISIDRFIAIVLPFRYHALMTPISGFGLIASVWGLSFVMAVLSFINWTDYGKPHFNIFISCANFDPIYYTVVSVVLFFLPLYIVFVMYGRVFTVALNHARAVAALQTDRQATTDGGRRGSINFLKEVKAAKVLAIVVGCFVVCWFPYFVLVLVSLWDPILLSRETISPEQAKGITQTFVYVLPVLNSTLNPFIYALFNKDFRRSFAKIFAQF</sequence>
<evidence type="ECO:0000256" key="7">
    <source>
        <dbReference type="ARBA" id="ARBA00023170"/>
    </source>
</evidence>
<proteinExistence type="inferred from homology"/>
<name>A7SI85_NEMVE</name>
<dbReference type="GO" id="GO:0045202">
    <property type="term" value="C:synapse"/>
    <property type="evidence" value="ECO:0007669"/>
    <property type="project" value="GOC"/>
</dbReference>
<dbReference type="OMA" id="MPPNIAK"/>
<keyword evidence="7 9" id="KW-0675">Receptor</keyword>
<accession>A7SI85</accession>
<dbReference type="EMBL" id="DS469666">
    <property type="protein sequence ID" value="EDO36608.1"/>
    <property type="molecule type" value="Genomic_DNA"/>
</dbReference>
<dbReference type="PhylomeDB" id="A7SI85"/>
<evidence type="ECO:0000313" key="12">
    <source>
        <dbReference type="EMBL" id="EDO36608.1"/>
    </source>
</evidence>
<evidence type="ECO:0000256" key="1">
    <source>
        <dbReference type="ARBA" id="ARBA00004651"/>
    </source>
</evidence>
<reference evidence="12 13" key="1">
    <citation type="journal article" date="2007" name="Science">
        <title>Sea anemone genome reveals ancestral eumetazoan gene repertoire and genomic organization.</title>
        <authorList>
            <person name="Putnam N.H."/>
            <person name="Srivastava M."/>
            <person name="Hellsten U."/>
            <person name="Dirks B."/>
            <person name="Chapman J."/>
            <person name="Salamov A."/>
            <person name="Terry A."/>
            <person name="Shapiro H."/>
            <person name="Lindquist E."/>
            <person name="Kapitonov V.V."/>
            <person name="Jurka J."/>
            <person name="Genikhovich G."/>
            <person name="Grigoriev I.V."/>
            <person name="Lucas S.M."/>
            <person name="Steele R.E."/>
            <person name="Finnerty J.R."/>
            <person name="Technau U."/>
            <person name="Martindale M.Q."/>
            <person name="Rokhsar D.S."/>
        </authorList>
    </citation>
    <scope>NUCLEOTIDE SEQUENCE [LARGE SCALE GENOMIC DNA]</scope>
    <source>
        <strain evidence="13">CH2 X CH6</strain>
    </source>
</reference>
<dbReference type="GO" id="GO:0030425">
    <property type="term" value="C:dendrite"/>
    <property type="evidence" value="ECO:0000318"/>
    <property type="project" value="GO_Central"/>
</dbReference>
<feature type="transmembrane region" description="Helical" evidence="10">
    <location>
        <begin position="83"/>
        <end position="104"/>
    </location>
</feature>
<dbReference type="KEGG" id="nve:5508057"/>
<feature type="transmembrane region" description="Helical" evidence="10">
    <location>
        <begin position="12"/>
        <end position="35"/>
    </location>
</feature>
<evidence type="ECO:0000256" key="2">
    <source>
        <dbReference type="ARBA" id="ARBA00022475"/>
    </source>
</evidence>
<gene>
    <name evidence="12" type="ORF">NEMVEDRAFT_v1g119248</name>
</gene>
<feature type="non-terminal residue" evidence="12">
    <location>
        <position position="312"/>
    </location>
</feature>
<feature type="domain" description="G-protein coupled receptors family 1 profile" evidence="11">
    <location>
        <begin position="24"/>
        <end position="294"/>
    </location>
</feature>
<dbReference type="OrthoDB" id="5963049at2759"/>
<dbReference type="SUPFAM" id="SSF81321">
    <property type="entry name" value="Family A G protein-coupled receptor-like"/>
    <property type="match status" value="1"/>
</dbReference>
<dbReference type="InterPro" id="IPR000276">
    <property type="entry name" value="GPCR_Rhodpsn"/>
</dbReference>
<feature type="transmembrane region" description="Helical" evidence="10">
    <location>
        <begin position="42"/>
        <end position="63"/>
    </location>
</feature>
<keyword evidence="2" id="KW-1003">Cell membrane</keyword>
<dbReference type="PANTHER" id="PTHR24247">
    <property type="entry name" value="5-HYDROXYTRYPTAMINE RECEPTOR"/>
    <property type="match status" value="1"/>
</dbReference>
<dbReference type="Pfam" id="PF00001">
    <property type="entry name" value="7tm_1"/>
    <property type="match status" value="1"/>
</dbReference>
<evidence type="ECO:0000256" key="3">
    <source>
        <dbReference type="ARBA" id="ARBA00022692"/>
    </source>
</evidence>
<keyword evidence="3 9" id="KW-0812">Transmembrane</keyword>
<dbReference type="InParanoid" id="A7SI85"/>
<dbReference type="InterPro" id="IPR017452">
    <property type="entry name" value="GPCR_Rhodpsn_7TM"/>
</dbReference>
<comment type="similarity">
    <text evidence="9">Belongs to the G-protein coupled receptor 1 family.</text>
</comment>
<dbReference type="Gene3D" id="1.20.1070.10">
    <property type="entry name" value="Rhodopsin 7-helix transmembrane proteins"/>
    <property type="match status" value="1"/>
</dbReference>
<feature type="transmembrane region" description="Helical" evidence="10">
    <location>
        <begin position="125"/>
        <end position="147"/>
    </location>
</feature>
<comment type="subcellular location">
    <subcellularLocation>
        <location evidence="1">Cell membrane</location>
        <topology evidence="1">Multi-pass membrane protein</topology>
    </subcellularLocation>
</comment>
<evidence type="ECO:0000256" key="8">
    <source>
        <dbReference type="ARBA" id="ARBA00023224"/>
    </source>
</evidence>
<dbReference type="HOGENOM" id="CLU_009579_11_6_1"/>
<evidence type="ECO:0000256" key="9">
    <source>
        <dbReference type="RuleBase" id="RU000688"/>
    </source>
</evidence>
<dbReference type="PROSITE" id="PS00237">
    <property type="entry name" value="G_PROTEIN_RECEP_F1_1"/>
    <property type="match status" value="1"/>
</dbReference>
<protein>
    <recommendedName>
        <fullName evidence="11">G-protein coupled receptors family 1 profile domain-containing protein</fullName>
    </recommendedName>
</protein>
<organism evidence="12 13">
    <name type="scientific">Nematostella vectensis</name>
    <name type="common">Starlet sea anemone</name>
    <dbReference type="NCBI Taxonomy" id="45351"/>
    <lineage>
        <taxon>Eukaryota</taxon>
        <taxon>Metazoa</taxon>
        <taxon>Cnidaria</taxon>
        <taxon>Anthozoa</taxon>
        <taxon>Hexacorallia</taxon>
        <taxon>Actiniaria</taxon>
        <taxon>Edwardsiidae</taxon>
        <taxon>Nematostella</taxon>
    </lineage>
</organism>
<feature type="transmembrane region" description="Helical" evidence="10">
    <location>
        <begin position="167"/>
        <end position="188"/>
    </location>
</feature>
<dbReference type="GO" id="GO:0007187">
    <property type="term" value="P:G protein-coupled receptor signaling pathway, coupled to cyclic nucleotide second messenger"/>
    <property type="evidence" value="ECO:0000318"/>
    <property type="project" value="GO_Central"/>
</dbReference>
<dbReference type="eggNOG" id="KOG3656">
    <property type="taxonomic scope" value="Eukaryota"/>
</dbReference>
<dbReference type="AlphaFoldDB" id="A7SI85"/>
<dbReference type="GO" id="GO:0004993">
    <property type="term" value="F:G protein-coupled serotonin receptor activity"/>
    <property type="evidence" value="ECO:0000318"/>
    <property type="project" value="GO_Central"/>
</dbReference>
<dbReference type="CDD" id="cd14967">
    <property type="entry name" value="7tmA_amine_R-like"/>
    <property type="match status" value="1"/>
</dbReference>
<keyword evidence="13" id="KW-1185">Reference proteome</keyword>
<feature type="transmembrane region" description="Helical" evidence="10">
    <location>
        <begin position="276"/>
        <end position="297"/>
    </location>
</feature>
<evidence type="ECO:0000256" key="10">
    <source>
        <dbReference type="SAM" id="Phobius"/>
    </source>
</evidence>
<keyword evidence="6 10" id="KW-0472">Membrane</keyword>
<evidence type="ECO:0000256" key="4">
    <source>
        <dbReference type="ARBA" id="ARBA00022989"/>
    </source>
</evidence>
<dbReference type="GO" id="GO:0005886">
    <property type="term" value="C:plasma membrane"/>
    <property type="evidence" value="ECO:0000318"/>
    <property type="project" value="GO_Central"/>
</dbReference>
<dbReference type="GO" id="GO:0007268">
    <property type="term" value="P:chemical synaptic transmission"/>
    <property type="evidence" value="ECO:0000318"/>
    <property type="project" value="GO_Central"/>
</dbReference>
<keyword evidence="8 9" id="KW-0807">Transducer</keyword>
<dbReference type="PRINTS" id="PR00237">
    <property type="entry name" value="GPCRRHODOPSN"/>
</dbReference>